<dbReference type="PANTHER" id="PTHR37952">
    <property type="match status" value="1"/>
</dbReference>
<dbReference type="AlphaFoldDB" id="A0A2S7XRY6"/>
<dbReference type="Proteomes" id="UP000239936">
    <property type="component" value="Unassembled WGS sequence"/>
</dbReference>
<evidence type="ECO:0000313" key="2">
    <source>
        <dbReference type="Proteomes" id="UP000239936"/>
    </source>
</evidence>
<dbReference type="PANTHER" id="PTHR37952:SF2">
    <property type="entry name" value="PROTEIN CREA"/>
    <property type="match status" value="1"/>
</dbReference>
<name>A0A2S7XRY6_9GAMM</name>
<dbReference type="InterPro" id="IPR010292">
    <property type="entry name" value="Uncharacterised_CreA"/>
</dbReference>
<dbReference type="PIRSF" id="PIRSF003174">
    <property type="entry name" value="CreA"/>
    <property type="match status" value="1"/>
</dbReference>
<organism evidence="1 2">
    <name type="scientific">Chromatium okenii</name>
    <dbReference type="NCBI Taxonomy" id="61644"/>
    <lineage>
        <taxon>Bacteria</taxon>
        <taxon>Pseudomonadati</taxon>
        <taxon>Pseudomonadota</taxon>
        <taxon>Gammaproteobacteria</taxon>
        <taxon>Chromatiales</taxon>
        <taxon>Chromatiaceae</taxon>
        <taxon>Chromatium</taxon>
    </lineage>
</organism>
<proteinExistence type="predicted"/>
<dbReference type="GO" id="GO:0005829">
    <property type="term" value="C:cytosol"/>
    <property type="evidence" value="ECO:0007669"/>
    <property type="project" value="TreeGrafter"/>
</dbReference>
<reference evidence="1 2" key="1">
    <citation type="submission" date="2018-01" db="EMBL/GenBank/DDBJ databases">
        <title>The complete genome sequence of Chromatium okenii LaCa, a purple sulfur bacterium with a turbulent life.</title>
        <authorList>
            <person name="Luedin S.M."/>
            <person name="Liechti N."/>
            <person name="Storelli N."/>
            <person name="Danza F."/>
            <person name="Wittwer M."/>
            <person name="Pothier J.F."/>
            <person name="Tonolla M.A."/>
        </authorList>
    </citation>
    <scope>NUCLEOTIDE SEQUENCE [LARGE SCALE GENOMIC DNA]</scope>
    <source>
        <strain evidence="1 2">LaCa</strain>
    </source>
</reference>
<accession>A0A2S7XRY6</accession>
<dbReference type="RefSeq" id="WP_105073939.1">
    <property type="nucleotide sequence ID" value="NZ_JAFLKP010000073.1"/>
</dbReference>
<dbReference type="OrthoDB" id="9788409at2"/>
<dbReference type="EMBL" id="PPGH01000035">
    <property type="protein sequence ID" value="PQJ96313.1"/>
    <property type="molecule type" value="Genomic_DNA"/>
</dbReference>
<sequence>MHKWLIPLMFITCVTNVGADEIGSVSTKFKLMGPNDKVVIEVFQDDAIPGVACYLSRAKTGGVSGAVGLAEDTSDASLECNQVGPINLPDDVRSGQRNGEDVFKKRTSLLFKTLQVVRFYDAPRNTLVYLSYSDKIIEGSPKNSVTAVAIAPWATAAPSTATEPLKR</sequence>
<comment type="caution">
    <text evidence="1">The sequence shown here is derived from an EMBL/GenBank/DDBJ whole genome shotgun (WGS) entry which is preliminary data.</text>
</comment>
<protein>
    <submittedName>
        <fullName evidence="1">Protein CreA</fullName>
    </submittedName>
</protein>
<keyword evidence="2" id="KW-1185">Reference proteome</keyword>
<dbReference type="Pfam" id="PF05981">
    <property type="entry name" value="CreA"/>
    <property type="match status" value="1"/>
</dbReference>
<evidence type="ECO:0000313" key="1">
    <source>
        <dbReference type="EMBL" id="PQJ96313.1"/>
    </source>
</evidence>
<gene>
    <name evidence="1" type="ORF">CXB77_11265</name>
</gene>